<keyword evidence="2" id="KW-0472">Membrane</keyword>
<keyword evidence="2" id="KW-1133">Transmembrane helix</keyword>
<dbReference type="InterPro" id="IPR001623">
    <property type="entry name" value="DnaJ_domain"/>
</dbReference>
<reference evidence="4 5" key="1">
    <citation type="journal article" date="2017" name="Nature">
        <title>The Apostasia genome and the evolution of orchids.</title>
        <authorList>
            <person name="Zhang G.Q."/>
            <person name="Liu K.W."/>
            <person name="Li Z."/>
            <person name="Lohaus R."/>
            <person name="Hsiao Y.Y."/>
            <person name="Niu S.C."/>
            <person name="Wang J.Y."/>
            <person name="Lin Y.C."/>
            <person name="Xu Q."/>
            <person name="Chen L.J."/>
            <person name="Yoshida K."/>
            <person name="Fujiwara S."/>
            <person name="Wang Z.W."/>
            <person name="Zhang Y.Q."/>
            <person name="Mitsuda N."/>
            <person name="Wang M."/>
            <person name="Liu G.H."/>
            <person name="Pecoraro L."/>
            <person name="Huang H.X."/>
            <person name="Xiao X.J."/>
            <person name="Lin M."/>
            <person name="Wu X.Y."/>
            <person name="Wu W.L."/>
            <person name="Chen Y.Y."/>
            <person name="Chang S.B."/>
            <person name="Sakamoto S."/>
            <person name="Ohme-Takagi M."/>
            <person name="Yagi M."/>
            <person name="Zeng S.J."/>
            <person name="Shen C.Y."/>
            <person name="Yeh C.M."/>
            <person name="Luo Y.B."/>
            <person name="Tsai W.C."/>
            <person name="Van de Peer Y."/>
            <person name="Liu Z.J."/>
        </authorList>
    </citation>
    <scope>NUCLEOTIDE SEQUENCE [LARGE SCALE GENOMIC DNA]</scope>
    <source>
        <strain evidence="5">cv. Shenzhen</strain>
        <tissue evidence="4">Stem</tissue>
    </source>
</reference>
<feature type="domain" description="J" evidence="3">
    <location>
        <begin position="444"/>
        <end position="511"/>
    </location>
</feature>
<feature type="compositionally biased region" description="Low complexity" evidence="1">
    <location>
        <begin position="23"/>
        <end position="32"/>
    </location>
</feature>
<feature type="transmembrane region" description="Helical" evidence="2">
    <location>
        <begin position="328"/>
        <end position="345"/>
    </location>
</feature>
<dbReference type="Proteomes" id="UP000236161">
    <property type="component" value="Unassembled WGS sequence"/>
</dbReference>
<dbReference type="SUPFAM" id="SSF46565">
    <property type="entry name" value="Chaperone J-domain"/>
    <property type="match status" value="1"/>
</dbReference>
<feature type="region of interest" description="Disordered" evidence="1">
    <location>
        <begin position="404"/>
        <end position="434"/>
    </location>
</feature>
<keyword evidence="2" id="KW-0812">Transmembrane</keyword>
<dbReference type="AlphaFoldDB" id="A0A2I0BD31"/>
<dbReference type="PROSITE" id="PS00636">
    <property type="entry name" value="DNAJ_1"/>
    <property type="match status" value="1"/>
</dbReference>
<gene>
    <name evidence="4" type="primary">ATJ49</name>
    <name evidence="4" type="ORF">AXF42_Ash013117</name>
</gene>
<dbReference type="PANTHER" id="PTHR45270:SF4">
    <property type="entry name" value="CHAPERONE DNAJ-DOMAIN SUPERFAMILY PROTEIN"/>
    <property type="match status" value="1"/>
</dbReference>
<feature type="transmembrane region" description="Helical" evidence="2">
    <location>
        <begin position="275"/>
        <end position="295"/>
    </location>
</feature>
<feature type="transmembrane region" description="Helical" evidence="2">
    <location>
        <begin position="223"/>
        <end position="243"/>
    </location>
</feature>
<dbReference type="OrthoDB" id="1507364at2759"/>
<dbReference type="Pfam" id="PF00226">
    <property type="entry name" value="DnaJ"/>
    <property type="match status" value="1"/>
</dbReference>
<evidence type="ECO:0000313" key="5">
    <source>
        <dbReference type="Proteomes" id="UP000236161"/>
    </source>
</evidence>
<evidence type="ECO:0000313" key="4">
    <source>
        <dbReference type="EMBL" id="PKA65702.1"/>
    </source>
</evidence>
<evidence type="ECO:0000259" key="3">
    <source>
        <dbReference type="PROSITE" id="PS50076"/>
    </source>
</evidence>
<dbReference type="CDD" id="cd06257">
    <property type="entry name" value="DnaJ"/>
    <property type="match status" value="1"/>
</dbReference>
<feature type="region of interest" description="Disordered" evidence="1">
    <location>
        <begin position="1"/>
        <end position="45"/>
    </location>
</feature>
<dbReference type="Gene3D" id="1.10.287.110">
    <property type="entry name" value="DnaJ domain"/>
    <property type="match status" value="1"/>
</dbReference>
<dbReference type="InterPro" id="IPR036869">
    <property type="entry name" value="J_dom_sf"/>
</dbReference>
<evidence type="ECO:0000256" key="2">
    <source>
        <dbReference type="SAM" id="Phobius"/>
    </source>
</evidence>
<dbReference type="PRINTS" id="PR00625">
    <property type="entry name" value="JDOMAIN"/>
</dbReference>
<feature type="transmembrane region" description="Helical" evidence="2">
    <location>
        <begin position="249"/>
        <end position="268"/>
    </location>
</feature>
<evidence type="ECO:0000256" key="1">
    <source>
        <dbReference type="SAM" id="MobiDB-lite"/>
    </source>
</evidence>
<organism evidence="4 5">
    <name type="scientific">Apostasia shenzhenica</name>
    <dbReference type="NCBI Taxonomy" id="1088818"/>
    <lineage>
        <taxon>Eukaryota</taxon>
        <taxon>Viridiplantae</taxon>
        <taxon>Streptophyta</taxon>
        <taxon>Embryophyta</taxon>
        <taxon>Tracheophyta</taxon>
        <taxon>Spermatophyta</taxon>
        <taxon>Magnoliopsida</taxon>
        <taxon>Liliopsida</taxon>
        <taxon>Asparagales</taxon>
        <taxon>Orchidaceae</taxon>
        <taxon>Apostasioideae</taxon>
        <taxon>Apostasia</taxon>
    </lineage>
</organism>
<name>A0A2I0BD31_9ASPA</name>
<dbReference type="EMBL" id="KZ451890">
    <property type="protein sequence ID" value="PKA65702.1"/>
    <property type="molecule type" value="Genomic_DNA"/>
</dbReference>
<feature type="compositionally biased region" description="Basic and acidic residues" evidence="1">
    <location>
        <begin position="33"/>
        <end position="45"/>
    </location>
</feature>
<sequence length="578" mass="64746">MARKGSRQANIFDRKAHKHRIVVPESVDSSVSENKENKADKDDGKFTNFYQSNGDSLFMSGNPVDMEAKHRGDAGVTRSYNQRNLEVLSREKSTNKIQNSVQADMSGKVEGNSDIDLLSDVFKSTETDKVMLHDDCSNNGNRLFGGSSIVSVATVVELLDSFASWSFRSASYLLETAGGWIDQQKPRVSLFITYMHRTYACCTGYVKSAYPVIQRWILRIGKLVLLLAVMWLDCTVQGLKSLLHLGTTSLFAVLWCSFLSIVAMIGIIKVLISMVIAVLLLMFVGFVPALLMLAIPAIIVLWLYGSFWTTSLVTFVGGVTYGLRLERVALFVTTLYSMYCATSYLGWPGLLLGLNLSFMSNVVLIQVLRKNVHDHSSDIPQEEKSYSEAGADDNFRSYFSPSDGTYNPSSKGVADRGCQVPSTSGRETEATSEDEVNRLLNCSDHYTALGFNRYENVDVSLLKKEYRKKAMLVHPDKNMGNEKAAEAFKKLQNAYEILLDSLKRKNYDDDLRREELLNYFRRFQTSSQKECKDFHQAKDGDGWLEQTLQPFLFGLIQKDALRSHLSSVSSSDTAGFAL</sequence>
<dbReference type="PROSITE" id="PS50076">
    <property type="entry name" value="DNAJ_2"/>
    <property type="match status" value="1"/>
</dbReference>
<dbReference type="SMART" id="SM00271">
    <property type="entry name" value="DnaJ"/>
    <property type="match status" value="1"/>
</dbReference>
<dbReference type="InterPro" id="IPR018253">
    <property type="entry name" value="DnaJ_domain_CS"/>
</dbReference>
<protein>
    <submittedName>
        <fullName evidence="4">Chaperone protein dnaJ 49</fullName>
    </submittedName>
</protein>
<dbReference type="PANTHER" id="PTHR45270">
    <property type="entry name" value="OS03G0832900 PROTEIN"/>
    <property type="match status" value="1"/>
</dbReference>
<proteinExistence type="predicted"/>
<dbReference type="GO" id="GO:0005783">
    <property type="term" value="C:endoplasmic reticulum"/>
    <property type="evidence" value="ECO:0007669"/>
    <property type="project" value="UniProtKB-ARBA"/>
</dbReference>
<accession>A0A2I0BD31</accession>
<feature type="transmembrane region" description="Helical" evidence="2">
    <location>
        <begin position="301"/>
        <end position="321"/>
    </location>
</feature>
<keyword evidence="5" id="KW-1185">Reference proteome</keyword>